<dbReference type="Gene3D" id="1.10.1470.10">
    <property type="entry name" value="YjbJ"/>
    <property type="match status" value="1"/>
</dbReference>
<dbReference type="AlphaFoldDB" id="A0A1J1LI92"/>
<dbReference type="STRING" id="671072.PL9214430187"/>
<feature type="compositionally biased region" description="Basic and acidic residues" evidence="2">
    <location>
        <begin position="49"/>
        <end position="62"/>
    </location>
</feature>
<feature type="region of interest" description="Disordered" evidence="2">
    <location>
        <begin position="1"/>
        <end position="62"/>
    </location>
</feature>
<dbReference type="EMBL" id="CZDF01000148">
    <property type="protein sequence ID" value="CUR32215.1"/>
    <property type="molecule type" value="Genomic_DNA"/>
</dbReference>
<accession>A0A1J1LI92</accession>
<evidence type="ECO:0000256" key="2">
    <source>
        <dbReference type="SAM" id="MobiDB-lite"/>
    </source>
</evidence>
<comment type="similarity">
    <text evidence="1">Belongs to the UPF0337 (CsbD) family.</text>
</comment>
<reference evidence="5" key="1">
    <citation type="submission" date="2015-10" db="EMBL/GenBank/DDBJ databases">
        <authorList>
            <person name="Regsiter A."/>
            <person name="william w."/>
        </authorList>
    </citation>
    <scope>NUCLEOTIDE SEQUENCE [LARGE SCALE GENOMIC DNA]</scope>
</reference>
<evidence type="ECO:0000313" key="5">
    <source>
        <dbReference type="Proteomes" id="UP000184315"/>
    </source>
</evidence>
<feature type="compositionally biased region" description="Basic and acidic residues" evidence="2">
    <location>
        <begin position="29"/>
        <end position="39"/>
    </location>
</feature>
<keyword evidence="5" id="KW-1185">Reference proteome</keyword>
<dbReference type="InterPro" id="IPR036629">
    <property type="entry name" value="YjbJ_sf"/>
</dbReference>
<evidence type="ECO:0000259" key="3">
    <source>
        <dbReference type="Pfam" id="PF05532"/>
    </source>
</evidence>
<dbReference type="RefSeq" id="WP_072718966.1">
    <property type="nucleotide sequence ID" value="NZ_LN889796.1"/>
</dbReference>
<dbReference type="OrthoDB" id="465089at2"/>
<name>A0A1J1LI92_9CYAN</name>
<dbReference type="Proteomes" id="UP000184315">
    <property type="component" value="Unassembled WGS sequence"/>
</dbReference>
<dbReference type="Pfam" id="PF05532">
    <property type="entry name" value="CsbD"/>
    <property type="match status" value="1"/>
</dbReference>
<evidence type="ECO:0000313" key="4">
    <source>
        <dbReference type="EMBL" id="CUR32215.1"/>
    </source>
</evidence>
<proteinExistence type="inferred from homology"/>
<sequence>MSTEEKGKATLKNVEGKVQEAAGNITGDPEDKAEGKMKQTEAAAQHTVENVKDAVKEEIDKH</sequence>
<dbReference type="InterPro" id="IPR008462">
    <property type="entry name" value="CsbD"/>
</dbReference>
<protein>
    <recommendedName>
        <fullName evidence="3">CsbD-like domain-containing protein</fullName>
    </recommendedName>
</protein>
<gene>
    <name evidence="4" type="ORF">PL9214430187</name>
</gene>
<feature type="compositionally biased region" description="Basic and acidic residues" evidence="2">
    <location>
        <begin position="1"/>
        <end position="18"/>
    </location>
</feature>
<dbReference type="SUPFAM" id="SSF69047">
    <property type="entry name" value="Hypothetical protein YjbJ"/>
    <property type="match status" value="1"/>
</dbReference>
<feature type="domain" description="CsbD-like" evidence="3">
    <location>
        <begin position="6"/>
        <end position="57"/>
    </location>
</feature>
<organism evidence="4 5">
    <name type="scientific">Planktothrix tepida PCC 9214</name>
    <dbReference type="NCBI Taxonomy" id="671072"/>
    <lineage>
        <taxon>Bacteria</taxon>
        <taxon>Bacillati</taxon>
        <taxon>Cyanobacteriota</taxon>
        <taxon>Cyanophyceae</taxon>
        <taxon>Oscillatoriophycideae</taxon>
        <taxon>Oscillatoriales</taxon>
        <taxon>Microcoleaceae</taxon>
        <taxon>Planktothrix</taxon>
    </lineage>
</organism>
<evidence type="ECO:0000256" key="1">
    <source>
        <dbReference type="ARBA" id="ARBA00009129"/>
    </source>
</evidence>